<dbReference type="GO" id="GO:0009252">
    <property type="term" value="P:peptidoglycan biosynthetic process"/>
    <property type="evidence" value="ECO:0007669"/>
    <property type="project" value="UniProtKB-KW"/>
</dbReference>
<dbReference type="InterPro" id="IPR032710">
    <property type="entry name" value="NTF2-like_dom_sf"/>
</dbReference>
<dbReference type="Gene3D" id="3.10.450.50">
    <property type="match status" value="1"/>
</dbReference>
<organism evidence="10 11">
    <name type="scientific">Peredibacter starrii</name>
    <dbReference type="NCBI Taxonomy" id="28202"/>
    <lineage>
        <taxon>Bacteria</taxon>
        <taxon>Pseudomonadati</taxon>
        <taxon>Bdellovibrionota</taxon>
        <taxon>Bacteriovoracia</taxon>
        <taxon>Bacteriovoracales</taxon>
        <taxon>Bacteriovoracaceae</taxon>
        <taxon>Peredibacter</taxon>
    </lineage>
</organism>
<protein>
    <submittedName>
        <fullName evidence="10">L,D-transpeptidase</fullName>
        <ecNumber evidence="10">2.-.-.-</ecNumber>
    </submittedName>
</protein>
<dbReference type="GO" id="GO:0008360">
    <property type="term" value="P:regulation of cell shape"/>
    <property type="evidence" value="ECO:0007669"/>
    <property type="project" value="UniProtKB-UniRule"/>
</dbReference>
<sequence length="327" mass="37854">MKNFKFITLMMLTISVGLAKAQDIFYPSNIMMMDDKFAHHVILVEKATHKLHIYENAATEPRLVKTFNMATGKTKGDKASNGDHKTPEGIYTIYDFYSKDELFRRHGNYAKIYGSGAFPMDYPNFIDERAKKTGGGIWLHSTDDDNRISKGLDSRGCVVVQNQDLKDISQFIELNNTPIIVVQDVHFLSKTTWERNRKDINDAVQKWATAWKTKDFDNYINSYDKERFYDKKHGGYNGYKNYKKAVFSRADSPEIKLDFISIMANEDYAVVHLQQDYRSPVINDIGKKTLYLQKDNNYDWKIVGELWSAVDSKSVASFTPSKRFFKE</sequence>
<evidence type="ECO:0000256" key="7">
    <source>
        <dbReference type="PROSITE-ProRule" id="PRU01373"/>
    </source>
</evidence>
<evidence type="ECO:0000256" key="8">
    <source>
        <dbReference type="SAM" id="SignalP"/>
    </source>
</evidence>
<dbReference type="GO" id="GO:0004180">
    <property type="term" value="F:carboxypeptidase activity"/>
    <property type="evidence" value="ECO:0007669"/>
    <property type="project" value="UniProtKB-ARBA"/>
</dbReference>
<keyword evidence="6 7" id="KW-0961">Cell wall biogenesis/degradation</keyword>
<proteinExistence type="inferred from homology"/>
<keyword evidence="11" id="KW-1185">Reference proteome</keyword>
<dbReference type="PANTHER" id="PTHR36699">
    <property type="entry name" value="LD-TRANSPEPTIDASE"/>
    <property type="match status" value="1"/>
</dbReference>
<dbReference type="GO" id="GO:0016740">
    <property type="term" value="F:transferase activity"/>
    <property type="evidence" value="ECO:0007669"/>
    <property type="project" value="UniProtKB-KW"/>
</dbReference>
<dbReference type="PANTHER" id="PTHR36699:SF1">
    <property type="entry name" value="L,D-TRANSPEPTIDASE YAFK-RELATED"/>
    <property type="match status" value="1"/>
</dbReference>
<keyword evidence="8" id="KW-0732">Signal</keyword>
<dbReference type="RefSeq" id="WP_321398215.1">
    <property type="nucleotide sequence ID" value="NZ_CP139487.1"/>
</dbReference>
<dbReference type="InterPro" id="IPR038063">
    <property type="entry name" value="Transpep_catalytic_dom"/>
</dbReference>
<evidence type="ECO:0000256" key="4">
    <source>
        <dbReference type="ARBA" id="ARBA00022960"/>
    </source>
</evidence>
<evidence type="ECO:0000313" key="11">
    <source>
        <dbReference type="Proteomes" id="UP001324634"/>
    </source>
</evidence>
<evidence type="ECO:0000313" key="10">
    <source>
        <dbReference type="EMBL" id="WPU66222.1"/>
    </source>
</evidence>
<dbReference type="Pfam" id="PF24125">
    <property type="entry name" value="Cds6_C"/>
    <property type="match status" value="1"/>
</dbReference>
<evidence type="ECO:0000256" key="5">
    <source>
        <dbReference type="ARBA" id="ARBA00022984"/>
    </source>
</evidence>
<feature type="domain" description="L,D-TPase catalytic" evidence="9">
    <location>
        <begin position="40"/>
        <end position="182"/>
    </location>
</feature>
<dbReference type="EMBL" id="CP139487">
    <property type="protein sequence ID" value="WPU66222.1"/>
    <property type="molecule type" value="Genomic_DNA"/>
</dbReference>
<dbReference type="AlphaFoldDB" id="A0AAX4HSN2"/>
<evidence type="ECO:0000256" key="1">
    <source>
        <dbReference type="ARBA" id="ARBA00004752"/>
    </source>
</evidence>
<keyword evidence="5 7" id="KW-0573">Peptidoglycan synthesis</keyword>
<dbReference type="KEGG" id="psti:SOO65_05635"/>
<dbReference type="InterPro" id="IPR005490">
    <property type="entry name" value="LD_TPept_cat_dom"/>
</dbReference>
<comment type="similarity">
    <text evidence="2">Belongs to the YkuD family.</text>
</comment>
<reference evidence="10 11" key="1">
    <citation type="submission" date="2023-11" db="EMBL/GenBank/DDBJ databases">
        <title>Peredibacter starrii A3.12.</title>
        <authorList>
            <person name="Mitchell R.J."/>
        </authorList>
    </citation>
    <scope>NUCLEOTIDE SEQUENCE [LARGE SCALE GENOMIC DNA]</scope>
    <source>
        <strain evidence="10 11">A3.12</strain>
    </source>
</reference>
<dbReference type="GO" id="GO:0071555">
    <property type="term" value="P:cell wall organization"/>
    <property type="evidence" value="ECO:0007669"/>
    <property type="project" value="UniProtKB-UniRule"/>
</dbReference>
<evidence type="ECO:0000256" key="2">
    <source>
        <dbReference type="ARBA" id="ARBA00005992"/>
    </source>
</evidence>
<feature type="active site" description="Nucleophile" evidence="7">
    <location>
        <position position="157"/>
    </location>
</feature>
<dbReference type="Pfam" id="PF03734">
    <property type="entry name" value="YkuD"/>
    <property type="match status" value="1"/>
</dbReference>
<dbReference type="InterPro" id="IPR056203">
    <property type="entry name" value="Cds6_C"/>
</dbReference>
<feature type="active site" description="Proton donor/acceptor" evidence="7">
    <location>
        <position position="140"/>
    </location>
</feature>
<dbReference type="EC" id="2.-.-.-" evidence="10"/>
<dbReference type="SUPFAM" id="SSF54427">
    <property type="entry name" value="NTF2-like"/>
    <property type="match status" value="1"/>
</dbReference>
<accession>A0AAX4HSN2</accession>
<evidence type="ECO:0000256" key="6">
    <source>
        <dbReference type="ARBA" id="ARBA00023316"/>
    </source>
</evidence>
<keyword evidence="4 7" id="KW-0133">Cell shape</keyword>
<evidence type="ECO:0000259" key="9">
    <source>
        <dbReference type="PROSITE" id="PS52029"/>
    </source>
</evidence>
<keyword evidence="3 10" id="KW-0808">Transferase</keyword>
<gene>
    <name evidence="10" type="ORF">SOO65_05635</name>
</gene>
<name>A0AAX4HSN2_9BACT</name>
<feature type="chain" id="PRO_5043646220" evidence="8">
    <location>
        <begin position="22"/>
        <end position="327"/>
    </location>
</feature>
<dbReference type="SUPFAM" id="SSF141523">
    <property type="entry name" value="L,D-transpeptidase catalytic domain-like"/>
    <property type="match status" value="1"/>
</dbReference>
<dbReference type="Proteomes" id="UP001324634">
    <property type="component" value="Chromosome"/>
</dbReference>
<comment type="pathway">
    <text evidence="1 7">Cell wall biogenesis; peptidoglycan biosynthesis.</text>
</comment>
<dbReference type="PROSITE" id="PS52029">
    <property type="entry name" value="LD_TPASE"/>
    <property type="match status" value="1"/>
</dbReference>
<dbReference type="CDD" id="cd16913">
    <property type="entry name" value="YkuD_like"/>
    <property type="match status" value="1"/>
</dbReference>
<feature type="signal peptide" evidence="8">
    <location>
        <begin position="1"/>
        <end position="21"/>
    </location>
</feature>
<dbReference type="Gene3D" id="2.40.440.10">
    <property type="entry name" value="L,D-transpeptidase catalytic domain-like"/>
    <property type="match status" value="1"/>
</dbReference>
<evidence type="ECO:0000256" key="3">
    <source>
        <dbReference type="ARBA" id="ARBA00022679"/>
    </source>
</evidence>